<protein>
    <submittedName>
        <fullName evidence="3">Uncharacterized protein LOC112681827</fullName>
    </submittedName>
</protein>
<name>A0A8B8FAU6_9HEMI</name>
<evidence type="ECO:0000259" key="1">
    <source>
        <dbReference type="Pfam" id="PF05699"/>
    </source>
</evidence>
<dbReference type="GO" id="GO:0046983">
    <property type="term" value="F:protein dimerization activity"/>
    <property type="evidence" value="ECO:0007669"/>
    <property type="project" value="InterPro"/>
</dbReference>
<dbReference type="Pfam" id="PF05699">
    <property type="entry name" value="Dimer_Tnp_hAT"/>
    <property type="match status" value="1"/>
</dbReference>
<accession>A0A8B8FAU6</accession>
<dbReference type="OrthoDB" id="6624805at2759"/>
<dbReference type="RefSeq" id="XP_025407928.1">
    <property type="nucleotide sequence ID" value="XM_025552143.1"/>
</dbReference>
<keyword evidence="2" id="KW-1185">Reference proteome</keyword>
<dbReference type="Proteomes" id="UP000694846">
    <property type="component" value="Unplaced"/>
</dbReference>
<feature type="domain" description="HAT C-terminal dimerisation" evidence="1">
    <location>
        <begin position="281"/>
        <end position="340"/>
    </location>
</feature>
<dbReference type="PANTHER" id="PTHR46289:SF19">
    <property type="entry name" value="ZINC FINGER MYM-TYPE CONTAINING 1"/>
    <property type="match status" value="1"/>
</dbReference>
<dbReference type="InterPro" id="IPR008906">
    <property type="entry name" value="HATC_C_dom"/>
</dbReference>
<gene>
    <name evidence="3" type="primary">LOC112681827</name>
</gene>
<dbReference type="PANTHER" id="PTHR46289">
    <property type="entry name" value="52 KDA REPRESSOR OF THE INHIBITOR OF THE PROTEIN KINASE-LIKE PROTEIN-RELATED"/>
    <property type="match status" value="1"/>
</dbReference>
<proteinExistence type="predicted"/>
<evidence type="ECO:0000313" key="2">
    <source>
        <dbReference type="Proteomes" id="UP000694846"/>
    </source>
</evidence>
<reference evidence="3" key="1">
    <citation type="submission" date="2025-08" db="UniProtKB">
        <authorList>
            <consortium name="RefSeq"/>
        </authorList>
    </citation>
    <scope>IDENTIFICATION</scope>
    <source>
        <tissue evidence="3">Whole body</tissue>
    </source>
</reference>
<sequence length="372" mass="43004">MYIDVILALNCIQISNEFTPEARLKAKTLKNSILEYSTILTAFIYIRIFNIVGPLSKYLQTKGMDLLKCQEMVSAAIKNLKYIQRDMDGVKLMAKTFIDTMSEKLELVETEDIDIDIVIETELPVIRSRKRKILSGEKNNDEPITDPEIRYTVEVHNLILDNTIGSMEKKFSKNQILYTDFACLSPANFDDIEKKNLPSNALIELTNKIKQFDETITKDSLQNELLSFSSNWNELKKSVPESYEVDTYDEIQDEEGIENKNTYKSHCKSCMNCSICCYLVLQKYNLYSNAYSQLTVAYKYLLTLPCTQVACERSFSILKYLKNRLCSTLNESKLEAFMIMSIEKDTLFNINNDEVIDRLKTKSNLLLRELSY</sequence>
<dbReference type="InterPro" id="IPR052958">
    <property type="entry name" value="IFN-induced_PKR_regulator"/>
</dbReference>
<evidence type="ECO:0000313" key="3">
    <source>
        <dbReference type="RefSeq" id="XP_025407928.1"/>
    </source>
</evidence>
<dbReference type="GeneID" id="112681827"/>
<organism evidence="2 3">
    <name type="scientific">Sipha flava</name>
    <name type="common">yellow sugarcane aphid</name>
    <dbReference type="NCBI Taxonomy" id="143950"/>
    <lineage>
        <taxon>Eukaryota</taxon>
        <taxon>Metazoa</taxon>
        <taxon>Ecdysozoa</taxon>
        <taxon>Arthropoda</taxon>
        <taxon>Hexapoda</taxon>
        <taxon>Insecta</taxon>
        <taxon>Pterygota</taxon>
        <taxon>Neoptera</taxon>
        <taxon>Paraneoptera</taxon>
        <taxon>Hemiptera</taxon>
        <taxon>Sternorrhyncha</taxon>
        <taxon>Aphidomorpha</taxon>
        <taxon>Aphidoidea</taxon>
        <taxon>Aphididae</taxon>
        <taxon>Sipha</taxon>
    </lineage>
</organism>
<dbReference type="AlphaFoldDB" id="A0A8B8FAU6"/>